<evidence type="ECO:0000313" key="1">
    <source>
        <dbReference type="EMBL" id="CUP21187.1"/>
    </source>
</evidence>
<protein>
    <recommendedName>
        <fullName evidence="3">YbjN domain-containing protein</fullName>
    </recommendedName>
</protein>
<gene>
    <name evidence="1" type="ORF">ERS852551_00103</name>
</gene>
<dbReference type="RefSeq" id="WP_055243684.1">
    <property type="nucleotide sequence ID" value="NZ_CABIWA010000002.1"/>
</dbReference>
<reference evidence="1 2" key="1">
    <citation type="submission" date="2015-09" db="EMBL/GenBank/DDBJ databases">
        <authorList>
            <consortium name="Pathogen Informatics"/>
        </authorList>
    </citation>
    <scope>NUCLEOTIDE SEQUENCE [LARGE SCALE GENOMIC DNA]</scope>
    <source>
        <strain evidence="1 2">2789STDY5834939</strain>
    </source>
</reference>
<dbReference type="InterPro" id="IPR019660">
    <property type="entry name" value="Put_sensory_transdc_reg_YbjN"/>
</dbReference>
<evidence type="ECO:0008006" key="3">
    <source>
        <dbReference type="Google" id="ProtNLM"/>
    </source>
</evidence>
<name>A0A174LF71_9FIRM</name>
<dbReference type="Pfam" id="PF10722">
    <property type="entry name" value="YbjN"/>
    <property type="match status" value="1"/>
</dbReference>
<organism evidence="1 2">
    <name type="scientific">Anaerotruncus colihominis</name>
    <dbReference type="NCBI Taxonomy" id="169435"/>
    <lineage>
        <taxon>Bacteria</taxon>
        <taxon>Bacillati</taxon>
        <taxon>Bacillota</taxon>
        <taxon>Clostridia</taxon>
        <taxon>Eubacteriales</taxon>
        <taxon>Oscillospiraceae</taxon>
        <taxon>Anaerotruncus</taxon>
    </lineage>
</organism>
<dbReference type="AlphaFoldDB" id="A0A174LF71"/>
<accession>A0A174LF71</accession>
<sequence>MDTLASLLEQAGYDFLVRGEEAHLVFTDGRVRWHAVCVEQKEAVLIYSRYPFRMEDETQALYACNRINAVDLWGHFYLEDGAVVVRTRVDLTDAFYAPELFLRGIGAHCASVSGHWRELFARAGGNSPRLKSVGL</sequence>
<dbReference type="OrthoDB" id="9877823at2"/>
<evidence type="ECO:0000313" key="2">
    <source>
        <dbReference type="Proteomes" id="UP000095765"/>
    </source>
</evidence>
<proteinExistence type="predicted"/>
<dbReference type="Proteomes" id="UP000095765">
    <property type="component" value="Unassembled WGS sequence"/>
</dbReference>
<dbReference type="EMBL" id="CZBE01000001">
    <property type="protein sequence ID" value="CUP21187.1"/>
    <property type="molecule type" value="Genomic_DNA"/>
</dbReference>